<comment type="subcellular location">
    <subcellularLocation>
        <location evidence="1">Cell membrane</location>
        <topology evidence="1">Multi-pass membrane protein</topology>
    </subcellularLocation>
</comment>
<comment type="caution">
    <text evidence="9">The sequence shown here is derived from an EMBL/GenBank/DDBJ whole genome shotgun (WGS) entry which is preliminary data.</text>
</comment>
<dbReference type="AlphaFoldDB" id="A0A371RID7"/>
<feature type="transmembrane region" description="Helical" evidence="8">
    <location>
        <begin position="54"/>
        <end position="74"/>
    </location>
</feature>
<feature type="binding site" evidence="7">
    <location>
        <position position="206"/>
    </location>
    <ligand>
        <name>Zn(2+)</name>
        <dbReference type="ChEBI" id="CHEBI:29105"/>
    </ligand>
</feature>
<keyword evidence="4 8" id="KW-0812">Transmembrane</keyword>
<dbReference type="InterPro" id="IPR004254">
    <property type="entry name" value="AdipoR/HlyIII-related"/>
</dbReference>
<evidence type="ECO:0000256" key="1">
    <source>
        <dbReference type="ARBA" id="ARBA00004651"/>
    </source>
</evidence>
<evidence type="ECO:0000256" key="7">
    <source>
        <dbReference type="PIRSR" id="PIRSR604254-1"/>
    </source>
</evidence>
<dbReference type="GO" id="GO:0005886">
    <property type="term" value="C:plasma membrane"/>
    <property type="evidence" value="ECO:0007669"/>
    <property type="project" value="UniProtKB-SubCell"/>
</dbReference>
<evidence type="ECO:0000256" key="2">
    <source>
        <dbReference type="ARBA" id="ARBA00008488"/>
    </source>
</evidence>
<sequence length="231" mass="24851">MVLPKRAAEAHDVHTALEEVLHAVTHGVGIILAIIALVFLILKAVAVGSGAAGITAVSIYGGCAIFLYIASTVYHACFKLSVQPFLEVIDHAAIYLKIAGSYTPFALITLPDMTGKVILAVVWSVAAIGVAMKFVVHFFAGLKKYDWLSLASYIGMGWIAIFIVHQLIQNMALSGFIWLVAGGLCFTVGAVFYAWKSRAFTHTIFHCFVLAGSICHFIAIYGFVLNERAAA</sequence>
<keyword evidence="7" id="KW-0479">Metal-binding</keyword>
<proteinExistence type="inferred from homology"/>
<evidence type="ECO:0000256" key="8">
    <source>
        <dbReference type="SAM" id="Phobius"/>
    </source>
</evidence>
<keyword evidence="6 8" id="KW-0472">Membrane</keyword>
<feature type="transmembrane region" description="Helical" evidence="8">
    <location>
        <begin position="176"/>
        <end position="195"/>
    </location>
</feature>
<protein>
    <submittedName>
        <fullName evidence="9">Hemolysin III family protein</fullName>
    </submittedName>
</protein>
<feature type="binding site" evidence="7">
    <location>
        <position position="202"/>
    </location>
    <ligand>
        <name>Zn(2+)</name>
        <dbReference type="ChEBI" id="CHEBI:29105"/>
    </ligand>
</feature>
<dbReference type="OrthoDB" id="9813689at2"/>
<evidence type="ECO:0000313" key="9">
    <source>
        <dbReference type="EMBL" id="RFB05200.1"/>
    </source>
</evidence>
<feature type="transmembrane region" description="Helical" evidence="8">
    <location>
        <begin position="145"/>
        <end position="164"/>
    </location>
</feature>
<evidence type="ECO:0000256" key="5">
    <source>
        <dbReference type="ARBA" id="ARBA00022989"/>
    </source>
</evidence>
<feature type="binding site" evidence="7">
    <location>
        <position position="75"/>
    </location>
    <ligand>
        <name>Zn(2+)</name>
        <dbReference type="ChEBI" id="CHEBI:29105"/>
    </ligand>
</feature>
<dbReference type="InterPro" id="IPR005744">
    <property type="entry name" value="Hy-lIII"/>
</dbReference>
<dbReference type="InParanoid" id="A0A371RID7"/>
<dbReference type="EMBL" id="QUQO01000001">
    <property type="protein sequence ID" value="RFB05200.1"/>
    <property type="molecule type" value="Genomic_DNA"/>
</dbReference>
<keyword evidence="7" id="KW-0862">Zinc</keyword>
<reference evidence="9 10" key="1">
    <citation type="submission" date="2018-08" db="EMBL/GenBank/DDBJ databases">
        <title>Parvularcula sp. SM1705, isolated from surface water of the South Sea China.</title>
        <authorList>
            <person name="Sun L."/>
        </authorList>
    </citation>
    <scope>NUCLEOTIDE SEQUENCE [LARGE SCALE GENOMIC DNA]</scope>
    <source>
        <strain evidence="9 10">SM1705</strain>
    </source>
</reference>
<feature type="transmembrane region" description="Helical" evidence="8">
    <location>
        <begin position="117"/>
        <end position="139"/>
    </location>
</feature>
<accession>A0A371RID7</accession>
<keyword evidence="10" id="KW-1185">Reference proteome</keyword>
<dbReference type="RefSeq" id="WP_116391832.1">
    <property type="nucleotide sequence ID" value="NZ_QUQO01000001.1"/>
</dbReference>
<evidence type="ECO:0000313" key="10">
    <source>
        <dbReference type="Proteomes" id="UP000264589"/>
    </source>
</evidence>
<evidence type="ECO:0000256" key="3">
    <source>
        <dbReference type="ARBA" id="ARBA00022475"/>
    </source>
</evidence>
<organism evidence="9 10">
    <name type="scientific">Parvularcula marina</name>
    <dbReference type="NCBI Taxonomy" id="2292771"/>
    <lineage>
        <taxon>Bacteria</taxon>
        <taxon>Pseudomonadati</taxon>
        <taxon>Pseudomonadota</taxon>
        <taxon>Alphaproteobacteria</taxon>
        <taxon>Parvularculales</taxon>
        <taxon>Parvularculaceae</taxon>
        <taxon>Parvularcula</taxon>
    </lineage>
</organism>
<name>A0A371RID7_9PROT</name>
<evidence type="ECO:0000256" key="4">
    <source>
        <dbReference type="ARBA" id="ARBA00022692"/>
    </source>
</evidence>
<dbReference type="PANTHER" id="PTHR20855:SF3">
    <property type="entry name" value="LD03007P"/>
    <property type="match status" value="1"/>
</dbReference>
<dbReference type="Proteomes" id="UP000264589">
    <property type="component" value="Unassembled WGS sequence"/>
</dbReference>
<feature type="transmembrane region" description="Helical" evidence="8">
    <location>
        <begin position="20"/>
        <end position="42"/>
    </location>
</feature>
<dbReference type="Pfam" id="PF03006">
    <property type="entry name" value="HlyIII"/>
    <property type="match status" value="1"/>
</dbReference>
<dbReference type="FunCoup" id="A0A371RID7">
    <property type="interactions" value="63"/>
</dbReference>
<dbReference type="GO" id="GO:0140911">
    <property type="term" value="F:pore-forming activity"/>
    <property type="evidence" value="ECO:0007669"/>
    <property type="project" value="InterPro"/>
</dbReference>
<comment type="similarity">
    <text evidence="2">Belongs to the UPF0073 (Hly-III) family.</text>
</comment>
<gene>
    <name evidence="9" type="ORF">DX908_07985</name>
</gene>
<feature type="transmembrane region" description="Helical" evidence="8">
    <location>
        <begin position="201"/>
        <end position="225"/>
    </location>
</feature>
<dbReference type="NCBIfam" id="TIGR01065">
    <property type="entry name" value="hlyIII"/>
    <property type="match status" value="1"/>
</dbReference>
<dbReference type="PANTHER" id="PTHR20855">
    <property type="entry name" value="ADIPOR/PROGESTIN RECEPTOR-RELATED"/>
    <property type="match status" value="1"/>
</dbReference>
<keyword evidence="3" id="KW-1003">Cell membrane</keyword>
<evidence type="ECO:0000256" key="6">
    <source>
        <dbReference type="ARBA" id="ARBA00023136"/>
    </source>
</evidence>
<keyword evidence="5 8" id="KW-1133">Transmembrane helix</keyword>
<dbReference type="GO" id="GO:0046872">
    <property type="term" value="F:metal ion binding"/>
    <property type="evidence" value="ECO:0007669"/>
    <property type="project" value="UniProtKB-KW"/>
</dbReference>